<dbReference type="PANTHER" id="PTHR11069">
    <property type="entry name" value="GLUCOSYLCERAMIDASE"/>
    <property type="match status" value="1"/>
</dbReference>
<dbReference type="PRINTS" id="PR00843">
    <property type="entry name" value="GLHYDRLASE30"/>
</dbReference>
<dbReference type="PROSITE" id="PS51257">
    <property type="entry name" value="PROKAR_LIPOPROTEIN"/>
    <property type="match status" value="1"/>
</dbReference>
<dbReference type="InterPro" id="IPR033453">
    <property type="entry name" value="Glyco_hydro_30_TIM-barrel"/>
</dbReference>
<dbReference type="Pfam" id="PF02055">
    <property type="entry name" value="Glyco_hydro_30"/>
    <property type="match status" value="1"/>
</dbReference>
<feature type="domain" description="Glycosyl hydrolase family 30 TIM-barrel" evidence="5">
    <location>
        <begin position="88"/>
        <end position="429"/>
    </location>
</feature>
<dbReference type="SUPFAM" id="SSF51445">
    <property type="entry name" value="(Trans)glycosidases"/>
    <property type="match status" value="1"/>
</dbReference>
<dbReference type="GO" id="GO:0004348">
    <property type="term" value="F:glucosylceramidase activity"/>
    <property type="evidence" value="ECO:0007669"/>
    <property type="project" value="InterPro"/>
</dbReference>
<keyword evidence="3 4" id="KW-0378">Hydrolase</keyword>
<dbReference type="InterPro" id="IPR013780">
    <property type="entry name" value="Glyco_hydro_b"/>
</dbReference>
<evidence type="ECO:0000256" key="3">
    <source>
        <dbReference type="ARBA" id="ARBA00022801"/>
    </source>
</evidence>
<reference evidence="7 8" key="1">
    <citation type="submission" date="2016-11" db="EMBL/GenBank/DDBJ databases">
        <authorList>
            <person name="Jaros S."/>
            <person name="Januszkiewicz K."/>
            <person name="Wedrychowicz H."/>
        </authorList>
    </citation>
    <scope>NUCLEOTIDE SEQUENCE [LARGE SCALE GENOMIC DNA]</scope>
    <source>
        <strain evidence="7 8">DSM 26991</strain>
    </source>
</reference>
<dbReference type="Proteomes" id="UP000184509">
    <property type="component" value="Unassembled WGS sequence"/>
</dbReference>
<evidence type="ECO:0000259" key="6">
    <source>
        <dbReference type="Pfam" id="PF17189"/>
    </source>
</evidence>
<gene>
    <name evidence="7" type="ORF">SAMN05444405_12038</name>
</gene>
<dbReference type="Gene3D" id="3.20.20.80">
    <property type="entry name" value="Glycosidases"/>
    <property type="match status" value="1"/>
</dbReference>
<dbReference type="InterPro" id="IPR033452">
    <property type="entry name" value="GH30_C"/>
</dbReference>
<name>A0A1M5GEB7_9BACE</name>
<dbReference type="Pfam" id="PF17189">
    <property type="entry name" value="Glyco_hydro_30C"/>
    <property type="match status" value="1"/>
</dbReference>
<evidence type="ECO:0000256" key="2">
    <source>
        <dbReference type="ARBA" id="ARBA00022729"/>
    </source>
</evidence>
<dbReference type="SUPFAM" id="SSF51011">
    <property type="entry name" value="Glycosyl hydrolase domain"/>
    <property type="match status" value="1"/>
</dbReference>
<evidence type="ECO:0000313" key="8">
    <source>
        <dbReference type="Proteomes" id="UP000184509"/>
    </source>
</evidence>
<dbReference type="AlphaFoldDB" id="A0A1M5GEB7"/>
<evidence type="ECO:0000256" key="1">
    <source>
        <dbReference type="ARBA" id="ARBA00005382"/>
    </source>
</evidence>
<dbReference type="PANTHER" id="PTHR11069:SF23">
    <property type="entry name" value="LYSOSOMAL ACID GLUCOSYLCERAMIDASE"/>
    <property type="match status" value="1"/>
</dbReference>
<dbReference type="GO" id="GO:0006680">
    <property type="term" value="P:glucosylceramide catabolic process"/>
    <property type="evidence" value="ECO:0007669"/>
    <property type="project" value="TreeGrafter"/>
</dbReference>
<sequence>MKVDYRKKMLSVLTGLFITGFAFLGCGNGTVPSPEEPGETTTSDVDLYVTTANQSLLFKKIPLSFSTKDNMSPFTIQMNPSEVFQEMDGFGAAMTGSSCYNLLKMTAKDRAKLLKETFDPKDGMGYSYIRISIGASDFSLSEYTYCDNQGIENFALQSEDKNYVIPVLKEILAINPNVKILASPWTCPKWMKVNNLTEKKPFDSWTSGQLNPDYYQDYATYFVKYIQAMKAEGINIASMTIQNEPLNRGNSVSLYMTWQEQRDFIKTALGPAFRKAGINTKIIIFDHNYNYDDIADQKDYPINIYKDADAAQYIDGAGFHAYGGDKAELLDVHNANPEKNLYFTEMSIGEWNYSFAGDLMWNMAEVCIGTINNWTKAVIVWNFMLDKNRGPNRPGGCTTCYGAIDINLDYKTMTKNSHYYTISHLAKVIKPGAKRIGTTGYKVNGLYYAAFLNTDGSYAVVLQNDTNSAMNITLSDGKHSFAYSVPAKAVASYKWNK</sequence>
<accession>A0A1M5GEB7</accession>
<dbReference type="GO" id="GO:0016020">
    <property type="term" value="C:membrane"/>
    <property type="evidence" value="ECO:0007669"/>
    <property type="project" value="GOC"/>
</dbReference>
<dbReference type="Gene3D" id="2.60.40.1180">
    <property type="entry name" value="Golgi alpha-mannosidase II"/>
    <property type="match status" value="1"/>
</dbReference>
<protein>
    <submittedName>
        <fullName evidence="7">Glucosylceramidase</fullName>
    </submittedName>
</protein>
<keyword evidence="8" id="KW-1185">Reference proteome</keyword>
<evidence type="ECO:0000259" key="5">
    <source>
        <dbReference type="Pfam" id="PF02055"/>
    </source>
</evidence>
<dbReference type="InterPro" id="IPR001139">
    <property type="entry name" value="Glyco_hydro_30"/>
</dbReference>
<proteinExistence type="inferred from homology"/>
<dbReference type="InterPro" id="IPR017853">
    <property type="entry name" value="GH"/>
</dbReference>
<comment type="similarity">
    <text evidence="1 4">Belongs to the glycosyl hydrolase 30 family.</text>
</comment>
<feature type="domain" description="Glycosyl hydrolase family 30 beta sandwich" evidence="6">
    <location>
        <begin position="432"/>
        <end position="493"/>
    </location>
</feature>
<keyword evidence="2" id="KW-0732">Signal</keyword>
<keyword evidence="4" id="KW-0326">Glycosidase</keyword>
<dbReference type="STRING" id="1297750.SAMN05444405_12038"/>
<organism evidence="7 8">
    <name type="scientific">Bacteroides luti</name>
    <dbReference type="NCBI Taxonomy" id="1297750"/>
    <lineage>
        <taxon>Bacteria</taxon>
        <taxon>Pseudomonadati</taxon>
        <taxon>Bacteroidota</taxon>
        <taxon>Bacteroidia</taxon>
        <taxon>Bacteroidales</taxon>
        <taxon>Bacteroidaceae</taxon>
        <taxon>Bacteroides</taxon>
    </lineage>
</organism>
<evidence type="ECO:0000256" key="4">
    <source>
        <dbReference type="RuleBase" id="RU361188"/>
    </source>
</evidence>
<evidence type="ECO:0000313" key="7">
    <source>
        <dbReference type="EMBL" id="SHG02046.1"/>
    </source>
</evidence>
<dbReference type="RefSeq" id="WP_245797136.1">
    <property type="nucleotide sequence ID" value="NZ_FQTV01000020.1"/>
</dbReference>
<dbReference type="EMBL" id="FQTV01000020">
    <property type="protein sequence ID" value="SHG02046.1"/>
    <property type="molecule type" value="Genomic_DNA"/>
</dbReference>